<comment type="caution">
    <text evidence="2">The sequence shown here is derived from an EMBL/GenBank/DDBJ whole genome shotgun (WGS) entry which is preliminary data.</text>
</comment>
<name>A0ABN9TN52_9DINO</name>
<feature type="region of interest" description="Disordered" evidence="1">
    <location>
        <begin position="1"/>
        <end position="23"/>
    </location>
</feature>
<proteinExistence type="predicted"/>
<feature type="non-terminal residue" evidence="2">
    <location>
        <position position="1103"/>
    </location>
</feature>
<dbReference type="EMBL" id="CAUYUJ010014903">
    <property type="protein sequence ID" value="CAK0847477.1"/>
    <property type="molecule type" value="Genomic_DNA"/>
</dbReference>
<gene>
    <name evidence="2" type="ORF">PCOR1329_LOCUS40665</name>
</gene>
<organism evidence="2 3">
    <name type="scientific">Prorocentrum cordatum</name>
    <dbReference type="NCBI Taxonomy" id="2364126"/>
    <lineage>
        <taxon>Eukaryota</taxon>
        <taxon>Sar</taxon>
        <taxon>Alveolata</taxon>
        <taxon>Dinophyceae</taxon>
        <taxon>Prorocentrales</taxon>
        <taxon>Prorocentraceae</taxon>
        <taxon>Prorocentrum</taxon>
    </lineage>
</organism>
<reference evidence="2" key="1">
    <citation type="submission" date="2023-10" db="EMBL/GenBank/DDBJ databases">
        <authorList>
            <person name="Chen Y."/>
            <person name="Shah S."/>
            <person name="Dougan E. K."/>
            <person name="Thang M."/>
            <person name="Chan C."/>
        </authorList>
    </citation>
    <scope>NUCLEOTIDE SEQUENCE [LARGE SCALE GENOMIC DNA]</scope>
</reference>
<evidence type="ECO:0000313" key="3">
    <source>
        <dbReference type="Proteomes" id="UP001189429"/>
    </source>
</evidence>
<dbReference type="InterPro" id="IPR013762">
    <property type="entry name" value="Integrase-like_cat_sf"/>
</dbReference>
<dbReference type="Gene3D" id="1.10.443.10">
    <property type="entry name" value="Intergrase catalytic core"/>
    <property type="match status" value="1"/>
</dbReference>
<accession>A0ABN9TN52</accession>
<keyword evidence="3" id="KW-1185">Reference proteome</keyword>
<protein>
    <submittedName>
        <fullName evidence="2">Uncharacterized protein</fullName>
    </submittedName>
</protein>
<evidence type="ECO:0000256" key="1">
    <source>
        <dbReference type="SAM" id="MobiDB-lite"/>
    </source>
</evidence>
<evidence type="ECO:0000313" key="2">
    <source>
        <dbReference type="EMBL" id="CAK0847477.1"/>
    </source>
</evidence>
<dbReference type="Proteomes" id="UP001189429">
    <property type="component" value="Unassembled WGS sequence"/>
</dbReference>
<sequence length="1103" mass="120452">MRTSAPRAPGIREARGPRVPPPYEAFNYGDEPSRAVPRDILPLPRPAVERYRGADGGLSRAVRQRLGKRESFELDCDRAVHALNSLYLHQDQPPVGQGADRAVFVSLGQRRCLDRVRGSVAALGPPPPEVTPAEALRKLRVASWYDVDSAVLGSYNLASVSLPSGSPAPVPLEDLWGAGGSDMIRDFVQSRLLPSSEVDTRLKNSQVAVPYSDPKLRRVAAFEEFIRALQQRGMVDFSFSAKERNRIVDKQVTPDLHRACHSQYVDNFIAVSTDASAVRSLVADAIRALEGRGLVVHEEEYSGEDKVAQVLGWQVVAVDASEWGLGACAAQCGASLARSVGRTSERWRWGRVGAAMGPRRRALDHARKAEAAAALSGGAREAAPWIAAANDVPGPECAPPQPPSAGSGVLDSPGDVFGFGRVKRVVDFPEVPREMIEQQWSVVGRFPWRRKGESIAVYEARATLYGFRHLLRSSRNLGKHAVVLGDSQSTAGAVARFRSDSRSMMRVAQAIAALSLATGSALHYRCLPSEWNPAVARPPPPKRKRQTVADVAARRRASAVTVGGLTVLESASVRPRTRQKYQSLFAEFLAWLAVPVATSEAGVDRQLVGWLDALYLGGENLGAAQWGFAAVTFFTGLQKSAGALVPRSRRALQGFRRCCPPQSRLPLPREVVALIANELVRSGKLPCAIAIILIFELYLRPGEVFSVRGVDLVPPVPGVASAPCWAITLHAQEVGRSSKTNEFDESMRLDLERHAPLGPALKALCQGRSPRSPIFDFALKDLVAAVCGVVRSLKLDEYLGDVHLHQLRHGGAPHDSAGGFRSLEDVRRRGRWRSWASVRRYEKGSRIGQVLLKLPDDLRAHALSCERSMASIVRFFLEVFSGSGRLGQAVAREGVNVLLWDVELGADYDLRLSRNRSLIRGWIRSGIVIGVHLGTSNSSPMGLDDLSPADADKVRVGNLLMFFSVAVMRDAMLLGIPATLENPARSRIWICPAMLRFQKSNKINFTVTDFCMWGAQWRKSTGFLSAGLCMDALAEARCLGAKRVLCKRSGQPHIPIQGKNDKGVFWSKIAEPYPPGLCRALASIYYNAWASSRAELFNKKVFA</sequence>